<dbReference type="Pfam" id="PF07690">
    <property type="entry name" value="MFS_1"/>
    <property type="match status" value="1"/>
</dbReference>
<evidence type="ECO:0000313" key="8">
    <source>
        <dbReference type="EMBL" id="MBB6093574.1"/>
    </source>
</evidence>
<evidence type="ECO:0000259" key="7">
    <source>
        <dbReference type="PROSITE" id="PS50850"/>
    </source>
</evidence>
<feature type="domain" description="Major facilitator superfamily (MFS) profile" evidence="7">
    <location>
        <begin position="29"/>
        <end position="440"/>
    </location>
</feature>
<evidence type="ECO:0000256" key="6">
    <source>
        <dbReference type="SAM" id="Phobius"/>
    </source>
</evidence>
<evidence type="ECO:0000256" key="2">
    <source>
        <dbReference type="ARBA" id="ARBA00022448"/>
    </source>
</evidence>
<dbReference type="PANTHER" id="PTHR23505:SF79">
    <property type="entry name" value="PROTEIN SPINSTER"/>
    <property type="match status" value="1"/>
</dbReference>
<feature type="transmembrane region" description="Helical" evidence="6">
    <location>
        <begin position="335"/>
        <end position="353"/>
    </location>
</feature>
<dbReference type="InterPro" id="IPR020846">
    <property type="entry name" value="MFS_dom"/>
</dbReference>
<dbReference type="Gene3D" id="1.20.1250.20">
    <property type="entry name" value="MFS general substrate transporter like domains"/>
    <property type="match status" value="1"/>
</dbReference>
<evidence type="ECO:0000256" key="4">
    <source>
        <dbReference type="ARBA" id="ARBA00022989"/>
    </source>
</evidence>
<comment type="caution">
    <text evidence="8">The sequence shown here is derived from an EMBL/GenBank/DDBJ whole genome shotgun (WGS) entry which is preliminary data.</text>
</comment>
<feature type="transmembrane region" description="Helical" evidence="6">
    <location>
        <begin position="155"/>
        <end position="174"/>
    </location>
</feature>
<feature type="transmembrane region" description="Helical" evidence="6">
    <location>
        <begin position="309"/>
        <end position="329"/>
    </location>
</feature>
<proteinExistence type="predicted"/>
<keyword evidence="2" id="KW-0813">Transport</keyword>
<feature type="transmembrane region" description="Helical" evidence="6">
    <location>
        <begin position="180"/>
        <end position="199"/>
    </location>
</feature>
<feature type="transmembrane region" description="Helical" evidence="6">
    <location>
        <begin position="417"/>
        <end position="436"/>
    </location>
</feature>
<dbReference type="InterPro" id="IPR044770">
    <property type="entry name" value="MFS_spinster-like"/>
</dbReference>
<feature type="transmembrane region" description="Helical" evidence="6">
    <location>
        <begin position="63"/>
        <end position="84"/>
    </location>
</feature>
<feature type="transmembrane region" description="Helical" evidence="6">
    <location>
        <begin position="96"/>
        <end position="114"/>
    </location>
</feature>
<dbReference type="Proteomes" id="UP000588068">
    <property type="component" value="Unassembled WGS sequence"/>
</dbReference>
<name>A0A841HLV2_9GAMM</name>
<dbReference type="PANTHER" id="PTHR23505">
    <property type="entry name" value="SPINSTER"/>
    <property type="match status" value="1"/>
</dbReference>
<keyword evidence="5 6" id="KW-0472">Membrane</keyword>
<dbReference type="EMBL" id="JACHHZ010000003">
    <property type="protein sequence ID" value="MBB6093574.1"/>
    <property type="molecule type" value="Genomic_DNA"/>
</dbReference>
<feature type="transmembrane region" description="Helical" evidence="6">
    <location>
        <begin position="274"/>
        <end position="297"/>
    </location>
</feature>
<sequence>MSAEVNEMAASAPARAEEFKVTEAYRQYVVWFLFIVYVFNFVDRQILATLMEPIKAEFKLTDTQLGLLSGLAFAVFYTTVGIPIARLADKSNRVNIIAISLLIWSAATAATAFAKNFTHLFLCRIVVGIGEAGCSPPAHSLISDYFEPKRRATALSIYSMGVYGGSFLGLLMGGVVAHEYGWRTAFLLVGLPGLALALIMKLTLREPPRGYSEGGAHTVKEPPPMMTVLKTLWAKKTFKHLSVASGLHAFVSYGVSAFYNSYLIRSHGFTVAEAGIWLAFIVGIGGLAGTYFGGTFADKLSQKHNDTRYLLRVPAVSNMIALPFAAVAFMTGNTAVALICLFIYICFGTMYLAPSISGTYRLVGPRERALASALLFLVLNFIGMGVGPSLTGLISETFKEFFVSQGETAAQATADGLRYALSFIVFVFAWSTFHYYRAMRTLREEEYR</sequence>
<evidence type="ECO:0000256" key="5">
    <source>
        <dbReference type="ARBA" id="ARBA00023136"/>
    </source>
</evidence>
<evidence type="ECO:0000256" key="3">
    <source>
        <dbReference type="ARBA" id="ARBA00022692"/>
    </source>
</evidence>
<dbReference type="RefSeq" id="WP_184332117.1">
    <property type="nucleotide sequence ID" value="NZ_JACHHZ010000003.1"/>
</dbReference>
<dbReference type="InterPro" id="IPR036259">
    <property type="entry name" value="MFS_trans_sf"/>
</dbReference>
<feature type="transmembrane region" description="Helical" evidence="6">
    <location>
        <begin position="374"/>
        <end position="394"/>
    </location>
</feature>
<comment type="subcellular location">
    <subcellularLocation>
        <location evidence="1">Membrane</location>
        <topology evidence="1">Multi-pass membrane protein</topology>
    </subcellularLocation>
</comment>
<reference evidence="8 9" key="1">
    <citation type="submission" date="2020-08" db="EMBL/GenBank/DDBJ databases">
        <title>Genomic Encyclopedia of Type Strains, Phase IV (KMG-IV): sequencing the most valuable type-strain genomes for metagenomic binning, comparative biology and taxonomic classification.</title>
        <authorList>
            <person name="Goeker M."/>
        </authorList>
    </citation>
    <scope>NUCLEOTIDE SEQUENCE [LARGE SCALE GENOMIC DNA]</scope>
    <source>
        <strain evidence="8 9">DSM 26723</strain>
    </source>
</reference>
<dbReference type="CDD" id="cd17328">
    <property type="entry name" value="MFS_spinster_like"/>
    <property type="match status" value="1"/>
</dbReference>
<dbReference type="SUPFAM" id="SSF103473">
    <property type="entry name" value="MFS general substrate transporter"/>
    <property type="match status" value="1"/>
</dbReference>
<keyword evidence="4 6" id="KW-1133">Transmembrane helix</keyword>
<feature type="transmembrane region" description="Helical" evidence="6">
    <location>
        <begin position="241"/>
        <end position="262"/>
    </location>
</feature>
<keyword evidence="3 6" id="KW-0812">Transmembrane</keyword>
<gene>
    <name evidence="8" type="ORF">HNQ60_002455</name>
</gene>
<dbReference type="PROSITE" id="PS50850">
    <property type="entry name" value="MFS"/>
    <property type="match status" value="1"/>
</dbReference>
<accession>A0A841HLV2</accession>
<protein>
    <submittedName>
        <fullName evidence="8">MFS family permease</fullName>
    </submittedName>
</protein>
<evidence type="ECO:0000256" key="1">
    <source>
        <dbReference type="ARBA" id="ARBA00004141"/>
    </source>
</evidence>
<evidence type="ECO:0000313" key="9">
    <source>
        <dbReference type="Proteomes" id="UP000588068"/>
    </source>
</evidence>
<dbReference type="InterPro" id="IPR011701">
    <property type="entry name" value="MFS"/>
</dbReference>
<feature type="transmembrane region" description="Helical" evidence="6">
    <location>
        <begin position="25"/>
        <end position="42"/>
    </location>
</feature>
<organism evidence="8 9">
    <name type="scientific">Povalibacter uvarum</name>
    <dbReference type="NCBI Taxonomy" id="732238"/>
    <lineage>
        <taxon>Bacteria</taxon>
        <taxon>Pseudomonadati</taxon>
        <taxon>Pseudomonadota</taxon>
        <taxon>Gammaproteobacteria</taxon>
        <taxon>Steroidobacterales</taxon>
        <taxon>Steroidobacteraceae</taxon>
        <taxon>Povalibacter</taxon>
    </lineage>
</organism>
<keyword evidence="9" id="KW-1185">Reference proteome</keyword>
<dbReference type="AlphaFoldDB" id="A0A841HLV2"/>
<dbReference type="GO" id="GO:0016020">
    <property type="term" value="C:membrane"/>
    <property type="evidence" value="ECO:0007669"/>
    <property type="project" value="UniProtKB-SubCell"/>
</dbReference>
<dbReference type="GO" id="GO:0022857">
    <property type="term" value="F:transmembrane transporter activity"/>
    <property type="evidence" value="ECO:0007669"/>
    <property type="project" value="InterPro"/>
</dbReference>